<evidence type="ECO:0000256" key="1">
    <source>
        <dbReference type="SAM" id="MobiDB-lite"/>
    </source>
</evidence>
<feature type="compositionally biased region" description="Basic and acidic residues" evidence="1">
    <location>
        <begin position="35"/>
        <end position="44"/>
    </location>
</feature>
<evidence type="ECO:0000313" key="2">
    <source>
        <dbReference type="EMBL" id="VDN38715.1"/>
    </source>
</evidence>
<proteinExistence type="predicted"/>
<evidence type="ECO:0000313" key="3">
    <source>
        <dbReference type="Proteomes" id="UP000271098"/>
    </source>
</evidence>
<reference evidence="2 3" key="2">
    <citation type="submission" date="2018-11" db="EMBL/GenBank/DDBJ databases">
        <authorList>
            <consortium name="Pathogen Informatics"/>
        </authorList>
    </citation>
    <scope>NUCLEOTIDE SEQUENCE [LARGE SCALE GENOMIC DNA]</scope>
</reference>
<dbReference type="Proteomes" id="UP000271098">
    <property type="component" value="Unassembled WGS sequence"/>
</dbReference>
<dbReference type="WBParaSite" id="GPUH_0002169701-mRNA-1">
    <property type="protein sequence ID" value="GPUH_0002169701-mRNA-1"/>
    <property type="gene ID" value="GPUH_0002169701"/>
</dbReference>
<name>A0A183EL29_9BILA</name>
<dbReference type="EMBL" id="UYRT01093181">
    <property type="protein sequence ID" value="VDN38715.1"/>
    <property type="molecule type" value="Genomic_DNA"/>
</dbReference>
<sequence>MALEYQSKPCIEGKSSKVAAEKENDGDTNSEEFDEMRSDKDEGGTLVLDKKLRDYLRRHRGASPVIVKNPSLAVVPYVAPLNFENMPMSVRINEIDAEEAQEYLSCEEGVVTFPDEATVEAMESTASDSEPLAASVLSISELRDSVSDETAMETDS</sequence>
<dbReference type="OrthoDB" id="5828618at2759"/>
<gene>
    <name evidence="2" type="ORF">GPUH_LOCUS21670</name>
</gene>
<protein>
    <submittedName>
        <fullName evidence="4">Vacuolar protein sorting-associated protein</fullName>
    </submittedName>
</protein>
<evidence type="ECO:0000313" key="4">
    <source>
        <dbReference type="WBParaSite" id="GPUH_0002169701-mRNA-1"/>
    </source>
</evidence>
<keyword evidence="3" id="KW-1185">Reference proteome</keyword>
<feature type="region of interest" description="Disordered" evidence="1">
    <location>
        <begin position="1"/>
        <end position="44"/>
    </location>
</feature>
<dbReference type="AlphaFoldDB" id="A0A183EL29"/>
<reference evidence="4" key="1">
    <citation type="submission" date="2016-06" db="UniProtKB">
        <authorList>
            <consortium name="WormBaseParasite"/>
        </authorList>
    </citation>
    <scope>IDENTIFICATION</scope>
</reference>
<accession>A0A183EL29</accession>
<organism evidence="4">
    <name type="scientific">Gongylonema pulchrum</name>
    <dbReference type="NCBI Taxonomy" id="637853"/>
    <lineage>
        <taxon>Eukaryota</taxon>
        <taxon>Metazoa</taxon>
        <taxon>Ecdysozoa</taxon>
        <taxon>Nematoda</taxon>
        <taxon>Chromadorea</taxon>
        <taxon>Rhabditida</taxon>
        <taxon>Spirurina</taxon>
        <taxon>Spiruromorpha</taxon>
        <taxon>Spiruroidea</taxon>
        <taxon>Gongylonematidae</taxon>
        <taxon>Gongylonema</taxon>
    </lineage>
</organism>